<dbReference type="PANTHER" id="PTHR42200:SF2">
    <property type="entry name" value="ARCHAEAL FLAGELLA-RELATED PROTEIN F"/>
    <property type="match status" value="1"/>
</dbReference>
<keyword evidence="1" id="KW-0812">Transmembrane</keyword>
<keyword evidence="2" id="KW-0282">Flagellum</keyword>
<gene>
    <name evidence="2" type="ORF">ACFQJ7_07530</name>
</gene>
<evidence type="ECO:0000256" key="1">
    <source>
        <dbReference type="SAM" id="Phobius"/>
    </source>
</evidence>
<keyword evidence="1" id="KW-0472">Membrane</keyword>
<organism evidence="2 3">
    <name type="scientific">Halovenus rubra</name>
    <dbReference type="NCBI Taxonomy" id="869890"/>
    <lineage>
        <taxon>Archaea</taxon>
        <taxon>Methanobacteriati</taxon>
        <taxon>Methanobacteriota</taxon>
        <taxon>Stenosarchaea group</taxon>
        <taxon>Halobacteria</taxon>
        <taxon>Halobacteriales</taxon>
        <taxon>Haloarculaceae</taxon>
        <taxon>Halovenus</taxon>
    </lineage>
</organism>
<keyword evidence="2" id="KW-0966">Cell projection</keyword>
<dbReference type="InterPro" id="IPR002774">
    <property type="entry name" value="Flagellin_arc-type"/>
</dbReference>
<accession>A0ABD5X3V9</accession>
<name>A0ABD5X3V9_9EURY</name>
<evidence type="ECO:0000313" key="3">
    <source>
        <dbReference type="Proteomes" id="UP001596414"/>
    </source>
</evidence>
<protein>
    <submittedName>
        <fullName evidence="2">Flagellar protein G</fullName>
    </submittedName>
</protein>
<reference evidence="2 3" key="1">
    <citation type="journal article" date="2014" name="Int. J. Syst. Evol. Microbiol.">
        <title>Complete genome sequence of Corynebacterium casei LMG S-19264T (=DSM 44701T), isolated from a smear-ripened cheese.</title>
        <authorList>
            <consortium name="US DOE Joint Genome Institute (JGI-PGF)"/>
            <person name="Walter F."/>
            <person name="Albersmeier A."/>
            <person name="Kalinowski J."/>
            <person name="Ruckert C."/>
        </authorList>
    </citation>
    <scope>NUCLEOTIDE SEQUENCE [LARGE SCALE GENOMIC DNA]</scope>
    <source>
        <strain evidence="2 3">CGMCC 4.7215</strain>
    </source>
</reference>
<feature type="transmembrane region" description="Helical" evidence="1">
    <location>
        <begin position="6"/>
        <end position="26"/>
    </location>
</feature>
<dbReference type="Pfam" id="PF01917">
    <property type="entry name" value="Flagellin_arch-type"/>
    <property type="match status" value="1"/>
</dbReference>
<dbReference type="EMBL" id="JBHSZQ010000011">
    <property type="protein sequence ID" value="MFC7125891.1"/>
    <property type="molecule type" value="Genomic_DNA"/>
</dbReference>
<dbReference type="Proteomes" id="UP001596414">
    <property type="component" value="Unassembled WGS sequence"/>
</dbReference>
<dbReference type="RefSeq" id="WP_267638041.1">
    <property type="nucleotide sequence ID" value="NZ_JAODIY010000011.1"/>
</dbReference>
<sequence>MASVSVSHLILFIASMIIAAGVAGVFTTSVEDLSNAIDERGVQISDNVRTSVDIISDSGSSNIYDGTSNTTTIYVKNTGSQSLNPVVRQIDILVNGSFKTSDDVSATVLSEGNPDTWDTNEVIELQINDHLSTGDHRILVIVNGDEETFKFRVEDNT</sequence>
<comment type="caution">
    <text evidence="2">The sequence shown here is derived from an EMBL/GenBank/DDBJ whole genome shotgun (WGS) entry which is preliminary data.</text>
</comment>
<evidence type="ECO:0000313" key="2">
    <source>
        <dbReference type="EMBL" id="MFC7125891.1"/>
    </source>
</evidence>
<dbReference type="AlphaFoldDB" id="A0ABD5X3V9"/>
<keyword evidence="1" id="KW-1133">Transmembrane helix</keyword>
<dbReference type="PANTHER" id="PTHR42200">
    <property type="entry name" value="ARCHAEAL FLAGELLA-RELATED PROTEIN F-RELATED"/>
    <property type="match status" value="1"/>
</dbReference>
<keyword evidence="2" id="KW-0969">Cilium</keyword>
<proteinExistence type="predicted"/>